<dbReference type="EMBL" id="CAMKVN010000859">
    <property type="protein sequence ID" value="CAI2171781.1"/>
    <property type="molecule type" value="Genomic_DNA"/>
</dbReference>
<dbReference type="AlphaFoldDB" id="A0A9W4SJW8"/>
<evidence type="ECO:0000313" key="2">
    <source>
        <dbReference type="EMBL" id="CAI2171781.1"/>
    </source>
</evidence>
<gene>
    <name evidence="2" type="ORF">FWILDA_LOCUS5251</name>
</gene>
<name>A0A9W4SJW8_9GLOM</name>
<accession>A0A9W4SJW8</accession>
<proteinExistence type="predicted"/>
<feature type="transmembrane region" description="Helical" evidence="1">
    <location>
        <begin position="20"/>
        <end position="41"/>
    </location>
</feature>
<organism evidence="2 3">
    <name type="scientific">Funneliformis geosporum</name>
    <dbReference type="NCBI Taxonomy" id="1117311"/>
    <lineage>
        <taxon>Eukaryota</taxon>
        <taxon>Fungi</taxon>
        <taxon>Fungi incertae sedis</taxon>
        <taxon>Mucoromycota</taxon>
        <taxon>Glomeromycotina</taxon>
        <taxon>Glomeromycetes</taxon>
        <taxon>Glomerales</taxon>
        <taxon>Glomeraceae</taxon>
        <taxon>Funneliformis</taxon>
    </lineage>
</organism>
<keyword evidence="3" id="KW-1185">Reference proteome</keyword>
<reference evidence="2" key="1">
    <citation type="submission" date="2022-08" db="EMBL/GenBank/DDBJ databases">
        <authorList>
            <person name="Kallberg Y."/>
            <person name="Tangrot J."/>
            <person name="Rosling A."/>
        </authorList>
    </citation>
    <scope>NUCLEOTIDE SEQUENCE</scope>
    <source>
        <strain evidence="2">Wild A</strain>
    </source>
</reference>
<dbReference type="OrthoDB" id="2339353at2759"/>
<evidence type="ECO:0000313" key="3">
    <source>
        <dbReference type="Proteomes" id="UP001153678"/>
    </source>
</evidence>
<sequence>MHFNNLITRRRKTEPKSVHVLRACIKTFLLAFLVAYIIFMINEVIHDVPVIHISEEDADEMPFPDNTINIEIPMLGLINKLLNSYVIINNQYSYIELARHKRKKIRRGIRDILFGFPSYDVQPFIVSNLLSMPLTDEQRTRPDAYLSKIGLNIKNFQIQVETERRTRSLLNVVGLVGGAWSISMVLYTLLFGANLFRPWGCTQAYCCGYRTYNKFKNTLPVLPLVNSSSLLTKPNPSLQDITELQDRLNSLEMFLMEYVVDVKYLEKSEKMDQKLDDGK</sequence>
<dbReference type="Proteomes" id="UP001153678">
    <property type="component" value="Unassembled WGS sequence"/>
</dbReference>
<keyword evidence="1" id="KW-1133">Transmembrane helix</keyword>
<keyword evidence="1" id="KW-0812">Transmembrane</keyword>
<feature type="transmembrane region" description="Helical" evidence="1">
    <location>
        <begin position="169"/>
        <end position="190"/>
    </location>
</feature>
<keyword evidence="1" id="KW-0472">Membrane</keyword>
<evidence type="ECO:0000256" key="1">
    <source>
        <dbReference type="SAM" id="Phobius"/>
    </source>
</evidence>
<comment type="caution">
    <text evidence="2">The sequence shown here is derived from an EMBL/GenBank/DDBJ whole genome shotgun (WGS) entry which is preliminary data.</text>
</comment>
<protein>
    <submittedName>
        <fullName evidence="2">3619_t:CDS:1</fullName>
    </submittedName>
</protein>